<name>A0AAD9P507_RIDPI</name>
<keyword evidence="4" id="KW-0862">Zinc</keyword>
<dbReference type="CDD" id="cd16545">
    <property type="entry name" value="RING-HC_RNF141"/>
    <property type="match status" value="1"/>
</dbReference>
<organism evidence="7 8">
    <name type="scientific">Ridgeia piscesae</name>
    <name type="common">Tubeworm</name>
    <dbReference type="NCBI Taxonomy" id="27915"/>
    <lineage>
        <taxon>Eukaryota</taxon>
        <taxon>Metazoa</taxon>
        <taxon>Spiralia</taxon>
        <taxon>Lophotrochozoa</taxon>
        <taxon>Annelida</taxon>
        <taxon>Polychaeta</taxon>
        <taxon>Sedentaria</taxon>
        <taxon>Canalipalpata</taxon>
        <taxon>Sabellida</taxon>
        <taxon>Siboglinidae</taxon>
        <taxon>Ridgeia</taxon>
    </lineage>
</organism>
<feature type="domain" description="RING-type" evidence="6">
    <location>
        <begin position="160"/>
        <end position="197"/>
    </location>
</feature>
<dbReference type="SUPFAM" id="SSF57850">
    <property type="entry name" value="RING/U-box"/>
    <property type="match status" value="1"/>
</dbReference>
<dbReference type="PROSITE" id="PS50089">
    <property type="entry name" value="ZF_RING_2"/>
    <property type="match status" value="1"/>
</dbReference>
<keyword evidence="3 5" id="KW-0863">Zinc-finger</keyword>
<dbReference type="InterPro" id="IPR043400">
    <property type="entry name" value="RING-HC_RNF141"/>
</dbReference>
<keyword evidence="2" id="KW-0479">Metal-binding</keyword>
<dbReference type="InterPro" id="IPR017907">
    <property type="entry name" value="Znf_RING_CS"/>
</dbReference>
<reference evidence="7" key="1">
    <citation type="journal article" date="2023" name="Mol. Biol. Evol.">
        <title>Third-Generation Sequencing Reveals the Adaptive Role of the Epigenome in Three Deep-Sea Polychaetes.</title>
        <authorList>
            <person name="Perez M."/>
            <person name="Aroh O."/>
            <person name="Sun Y."/>
            <person name="Lan Y."/>
            <person name="Juniper S.K."/>
            <person name="Young C.R."/>
            <person name="Angers B."/>
            <person name="Qian P.Y."/>
        </authorList>
    </citation>
    <scope>NUCLEOTIDE SEQUENCE</scope>
    <source>
        <strain evidence="7">R07B-5</strain>
    </source>
</reference>
<dbReference type="EMBL" id="JAODUO010000138">
    <property type="protein sequence ID" value="KAK2188247.1"/>
    <property type="molecule type" value="Genomic_DNA"/>
</dbReference>
<evidence type="ECO:0000256" key="5">
    <source>
        <dbReference type="PROSITE-ProRule" id="PRU00175"/>
    </source>
</evidence>
<dbReference type="Proteomes" id="UP001209878">
    <property type="component" value="Unassembled WGS sequence"/>
</dbReference>
<evidence type="ECO:0000313" key="8">
    <source>
        <dbReference type="Proteomes" id="UP001209878"/>
    </source>
</evidence>
<evidence type="ECO:0000259" key="6">
    <source>
        <dbReference type="PROSITE" id="PS50089"/>
    </source>
</evidence>
<gene>
    <name evidence="7" type="ORF">NP493_138g00010</name>
</gene>
<dbReference type="GO" id="GO:0008270">
    <property type="term" value="F:zinc ion binding"/>
    <property type="evidence" value="ECO:0007669"/>
    <property type="project" value="UniProtKB-KW"/>
</dbReference>
<evidence type="ECO:0000256" key="3">
    <source>
        <dbReference type="ARBA" id="ARBA00022771"/>
    </source>
</evidence>
<dbReference type="PANTHER" id="PTHR12109:SF3">
    <property type="entry name" value="RING FINGER PROTEIN 141"/>
    <property type="match status" value="1"/>
</dbReference>
<keyword evidence="8" id="KW-1185">Reference proteome</keyword>
<dbReference type="AlphaFoldDB" id="A0AAD9P507"/>
<proteinExistence type="predicted"/>
<dbReference type="InterPro" id="IPR001841">
    <property type="entry name" value="Znf_RING"/>
</dbReference>
<dbReference type="InterPro" id="IPR047126">
    <property type="entry name" value="RNF141-like"/>
</dbReference>
<dbReference type="SMART" id="SM00184">
    <property type="entry name" value="RING"/>
    <property type="match status" value="1"/>
</dbReference>
<dbReference type="GO" id="GO:0004842">
    <property type="term" value="F:ubiquitin-protein transferase activity"/>
    <property type="evidence" value="ECO:0007669"/>
    <property type="project" value="TreeGrafter"/>
</dbReference>
<dbReference type="Pfam" id="PF13639">
    <property type="entry name" value="zf-RING_2"/>
    <property type="match status" value="1"/>
</dbReference>
<evidence type="ECO:0000256" key="2">
    <source>
        <dbReference type="ARBA" id="ARBA00022723"/>
    </source>
</evidence>
<dbReference type="PROSITE" id="PS00518">
    <property type="entry name" value="ZF_RING_1"/>
    <property type="match status" value="1"/>
</dbReference>
<dbReference type="Gene3D" id="3.30.40.10">
    <property type="entry name" value="Zinc/RING finger domain, C3HC4 (zinc finger)"/>
    <property type="match status" value="1"/>
</dbReference>
<sequence>MGQTQGQSLRDVVTAQTMQSPHDVLQKHAAELRHMAQLSYNAFLSSISEINKITQSFNDAKGKKLVFQLKDGTTTTIFWKVTARILCHKVNCRTEKTESSRVLTLKQYIRLYNEIAQHVSLVTQPMDTAAAKVADIRASTIFAELDESIVKARTAEIEECCICMDAEAVVILPCVHIYCESCIEKWSADHKTCPVCRAAVSSAGDRWELTETPDATEMSVDMADYLLGVADRSGYATSSAPDN</sequence>
<protein>
    <recommendedName>
        <fullName evidence="1">RING finger protein 141</fullName>
    </recommendedName>
</protein>
<comment type="caution">
    <text evidence="7">The sequence shown here is derived from an EMBL/GenBank/DDBJ whole genome shotgun (WGS) entry which is preliminary data.</text>
</comment>
<dbReference type="PANTHER" id="PTHR12109">
    <property type="entry name" value="RING FINGER PROTEIN 141-RELATED"/>
    <property type="match status" value="1"/>
</dbReference>
<evidence type="ECO:0000256" key="4">
    <source>
        <dbReference type="ARBA" id="ARBA00022833"/>
    </source>
</evidence>
<evidence type="ECO:0000313" key="7">
    <source>
        <dbReference type="EMBL" id="KAK2188247.1"/>
    </source>
</evidence>
<evidence type="ECO:0000256" key="1">
    <source>
        <dbReference type="ARBA" id="ARBA00022017"/>
    </source>
</evidence>
<accession>A0AAD9P507</accession>
<dbReference type="GO" id="GO:0051865">
    <property type="term" value="P:protein autoubiquitination"/>
    <property type="evidence" value="ECO:0007669"/>
    <property type="project" value="TreeGrafter"/>
</dbReference>
<dbReference type="InterPro" id="IPR013083">
    <property type="entry name" value="Znf_RING/FYVE/PHD"/>
</dbReference>